<reference evidence="1 2" key="1">
    <citation type="submission" date="2023-11" db="EMBL/GenBank/DDBJ databases">
        <title>Peredibacter starrii A3.12.</title>
        <authorList>
            <person name="Mitchell R.J."/>
        </authorList>
    </citation>
    <scope>NUCLEOTIDE SEQUENCE [LARGE SCALE GENOMIC DNA]</scope>
    <source>
        <strain evidence="1 2">A3.12</strain>
    </source>
</reference>
<accession>A0AAX4HKU4</accession>
<gene>
    <name evidence="1" type="ORF">SOO65_12930</name>
</gene>
<dbReference type="RefSeq" id="WP_321390583.1">
    <property type="nucleotide sequence ID" value="NZ_CP139487.1"/>
</dbReference>
<keyword evidence="2" id="KW-1185">Reference proteome</keyword>
<organism evidence="1 2">
    <name type="scientific">Peredibacter starrii</name>
    <dbReference type="NCBI Taxonomy" id="28202"/>
    <lineage>
        <taxon>Bacteria</taxon>
        <taxon>Pseudomonadati</taxon>
        <taxon>Bdellovibrionota</taxon>
        <taxon>Bacteriovoracia</taxon>
        <taxon>Bacteriovoracales</taxon>
        <taxon>Bacteriovoracaceae</taxon>
        <taxon>Peredibacter</taxon>
    </lineage>
</organism>
<dbReference type="Proteomes" id="UP001324634">
    <property type="component" value="Chromosome"/>
</dbReference>
<evidence type="ECO:0000313" key="1">
    <source>
        <dbReference type="EMBL" id="WPU63594.1"/>
    </source>
</evidence>
<dbReference type="KEGG" id="psti:SOO65_12930"/>
<protein>
    <submittedName>
        <fullName evidence="1">Uncharacterized protein</fullName>
    </submittedName>
</protein>
<dbReference type="EMBL" id="CP139487">
    <property type="protein sequence ID" value="WPU63594.1"/>
    <property type="molecule type" value="Genomic_DNA"/>
</dbReference>
<proteinExistence type="predicted"/>
<dbReference type="AlphaFoldDB" id="A0AAX4HKU4"/>
<sequence length="64" mass="7192">MINQLLEGMSVSYNEVESTMYHLRGWDIGQGNFENADSKKTATSFVAVFIYTNTAAADSIRIHF</sequence>
<evidence type="ECO:0000313" key="2">
    <source>
        <dbReference type="Proteomes" id="UP001324634"/>
    </source>
</evidence>
<name>A0AAX4HKU4_9BACT</name>